<reference evidence="2" key="1">
    <citation type="submission" date="2020-11" db="EMBL/GenBank/DDBJ databases">
        <authorList>
            <person name="Tran Van P."/>
        </authorList>
    </citation>
    <scope>NUCLEOTIDE SEQUENCE</scope>
</reference>
<feature type="compositionally biased region" description="Basic residues" evidence="1">
    <location>
        <begin position="1"/>
        <end position="12"/>
    </location>
</feature>
<feature type="compositionally biased region" description="Basic and acidic residues" evidence="1">
    <location>
        <begin position="54"/>
        <end position="68"/>
    </location>
</feature>
<dbReference type="AlphaFoldDB" id="A0A7R8WZG7"/>
<evidence type="ECO:0000313" key="2">
    <source>
        <dbReference type="EMBL" id="CAD7237208.1"/>
    </source>
</evidence>
<name>A0A7R8WZG7_9CRUS</name>
<accession>A0A7R8WZG7</accession>
<feature type="non-terminal residue" evidence="2">
    <location>
        <position position="1"/>
    </location>
</feature>
<dbReference type="EMBL" id="OB685744">
    <property type="protein sequence ID" value="CAD7237208.1"/>
    <property type="molecule type" value="Genomic_DNA"/>
</dbReference>
<gene>
    <name evidence="2" type="ORF">CTOB1V02_LOCUS15023</name>
</gene>
<evidence type="ECO:0000256" key="1">
    <source>
        <dbReference type="SAM" id="MobiDB-lite"/>
    </source>
</evidence>
<sequence>GGIKKSPTKRKGATAPSVSPTKKMKSVFSAANLVFPSPLSTNNPKPPFLTSTMIKDDRARSPEKRDARPTPSGHSAYKPFR</sequence>
<organism evidence="2">
    <name type="scientific">Cyprideis torosa</name>
    <dbReference type="NCBI Taxonomy" id="163714"/>
    <lineage>
        <taxon>Eukaryota</taxon>
        <taxon>Metazoa</taxon>
        <taxon>Ecdysozoa</taxon>
        <taxon>Arthropoda</taxon>
        <taxon>Crustacea</taxon>
        <taxon>Oligostraca</taxon>
        <taxon>Ostracoda</taxon>
        <taxon>Podocopa</taxon>
        <taxon>Podocopida</taxon>
        <taxon>Cytherocopina</taxon>
        <taxon>Cytheroidea</taxon>
        <taxon>Cytherideidae</taxon>
        <taxon>Cyprideis</taxon>
    </lineage>
</organism>
<feature type="region of interest" description="Disordered" evidence="1">
    <location>
        <begin position="35"/>
        <end position="81"/>
    </location>
</feature>
<feature type="compositionally biased region" description="Polar residues" evidence="1">
    <location>
        <begin position="38"/>
        <end position="53"/>
    </location>
</feature>
<protein>
    <submittedName>
        <fullName evidence="2">Uncharacterized protein</fullName>
    </submittedName>
</protein>
<feature type="region of interest" description="Disordered" evidence="1">
    <location>
        <begin position="1"/>
        <end position="22"/>
    </location>
</feature>
<proteinExistence type="predicted"/>